<evidence type="ECO:0000256" key="4">
    <source>
        <dbReference type="SAM" id="Coils"/>
    </source>
</evidence>
<dbReference type="Pfam" id="PF09712">
    <property type="entry name" value="PHA_synth_III_E"/>
    <property type="match status" value="2"/>
</dbReference>
<keyword evidence="4" id="KW-0175">Coiled coil</keyword>
<reference evidence="7" key="1">
    <citation type="submission" date="2017-09" db="EMBL/GenBank/DDBJ databases">
        <title>Luteimonas liuhanmingii sp.nov., isolated from the intestinal contents of Tibetan Plateau Pika in Yushu, Qinghai Province, China.</title>
        <authorList>
            <person name="Gui Z."/>
        </authorList>
    </citation>
    <scope>NUCLEOTIDE SEQUENCE [LARGE SCALE GENOMIC DNA]</scope>
    <source>
        <strain evidence="7">100111</strain>
    </source>
</reference>
<feature type="compositionally biased region" description="Low complexity" evidence="5">
    <location>
        <begin position="453"/>
        <end position="469"/>
    </location>
</feature>
<dbReference type="UniPathway" id="UPA00917"/>
<keyword evidence="3" id="KW-0583">PHB biosynthesis</keyword>
<feature type="compositionally biased region" description="Low complexity" evidence="5">
    <location>
        <begin position="417"/>
        <end position="436"/>
    </location>
</feature>
<sequence>MIERALQESTMFNMGRGPDAQVADLEQLARRYWDTWREALQRTMPGGESAASSASGGPGMSGMHDGAAPWREAMRWWSPDAASQHPAMDAFKQFQATAAPWLERIAQLATQFAGRDASPQAIAGAWREALGANPLGQMFGAMRGAGAEDWAAWLQRLQSGVNGAEGGCDAFSLPTFGLMREHQERWQKSARAFSDYRQSQQAFESLLMQASSEAFGIFERKLGDRDPATPIETPRELFDLWIDAAEEAYAEVALSPAFRKAYADMVAGQMRLRQAVQREIEQVCRALDLPTRTELDGAHRKIADLERALRRLRDRLDALDVLDAAQDRPAAASREPPRRRAGPTVVSGAPAAQEATPTARSEAPAPGRVAKKGARGPAAGKNATTAAKKPGSTRKQAAPKEGLKPESAKRAVKRPASKTATGAGTRTSTGSSGRIAAVAEPPRRGATAKRAAKAAPPARNARAASAVRARAAREPARTPSRVGGLPNQGSVPPIPQAPAPLQDQRGKPRKGKR</sequence>
<evidence type="ECO:0000313" key="6">
    <source>
        <dbReference type="EMBL" id="ATD68017.1"/>
    </source>
</evidence>
<feature type="region of interest" description="Disordered" evidence="5">
    <location>
        <begin position="327"/>
        <end position="513"/>
    </location>
</feature>
<name>A0A290XFW5_9GAMM</name>
<feature type="coiled-coil region" evidence="4">
    <location>
        <begin position="295"/>
        <end position="322"/>
    </location>
</feature>
<evidence type="ECO:0000256" key="2">
    <source>
        <dbReference type="ARBA" id="ARBA00019066"/>
    </source>
</evidence>
<feature type="region of interest" description="Disordered" evidence="5">
    <location>
        <begin position="43"/>
        <end position="66"/>
    </location>
</feature>
<evidence type="ECO:0000256" key="5">
    <source>
        <dbReference type="SAM" id="MobiDB-lite"/>
    </source>
</evidence>
<dbReference type="GO" id="GO:0042619">
    <property type="term" value="P:poly-hydroxybutyrate biosynthetic process"/>
    <property type="evidence" value="ECO:0007669"/>
    <property type="project" value="UniProtKB-KW"/>
</dbReference>
<protein>
    <recommendedName>
        <fullName evidence="2">Poly(3-hydroxyalkanoate) polymerase subunit PhaE</fullName>
    </recommendedName>
</protein>
<evidence type="ECO:0000313" key="7">
    <source>
        <dbReference type="Proteomes" id="UP000218968"/>
    </source>
</evidence>
<dbReference type="InterPro" id="IPR010123">
    <property type="entry name" value="PHA_synth_III_E"/>
</dbReference>
<dbReference type="Proteomes" id="UP000218968">
    <property type="component" value="Chromosome"/>
</dbReference>
<evidence type="ECO:0000256" key="3">
    <source>
        <dbReference type="ARBA" id="ARBA00022752"/>
    </source>
</evidence>
<accession>A0A290XFW5</accession>
<dbReference type="AlphaFoldDB" id="A0A290XFW5"/>
<proteinExistence type="predicted"/>
<dbReference type="OrthoDB" id="6115526at2"/>
<dbReference type="RefSeq" id="WP_096298988.1">
    <property type="nucleotide sequence ID" value="NZ_CP023406.1"/>
</dbReference>
<organism evidence="6 7">
    <name type="scientific">Luteimonas chenhongjianii</name>
    <dbReference type="NCBI Taxonomy" id="2006110"/>
    <lineage>
        <taxon>Bacteria</taxon>
        <taxon>Pseudomonadati</taxon>
        <taxon>Pseudomonadota</taxon>
        <taxon>Gammaproteobacteria</taxon>
        <taxon>Lysobacterales</taxon>
        <taxon>Lysobacteraceae</taxon>
        <taxon>Luteimonas</taxon>
    </lineage>
</organism>
<feature type="compositionally biased region" description="Low complexity" evidence="5">
    <location>
        <begin position="44"/>
        <end position="55"/>
    </location>
</feature>
<keyword evidence="7" id="KW-1185">Reference proteome</keyword>
<feature type="compositionally biased region" description="Low complexity" evidence="5">
    <location>
        <begin position="375"/>
        <end position="390"/>
    </location>
</feature>
<dbReference type="EMBL" id="CP023406">
    <property type="protein sequence ID" value="ATD68017.1"/>
    <property type="molecule type" value="Genomic_DNA"/>
</dbReference>
<comment type="pathway">
    <text evidence="1">Biopolymer metabolism; poly-(R)-3-hydroxybutanoate biosynthesis.</text>
</comment>
<evidence type="ECO:0000256" key="1">
    <source>
        <dbReference type="ARBA" id="ARBA00004683"/>
    </source>
</evidence>
<gene>
    <name evidence="6" type="ORF">CNR27_11740</name>
</gene>
<dbReference type="KEGG" id="lum:CNR27_11740"/>